<dbReference type="STRING" id="465817.ETA_09680"/>
<reference evidence="2 3" key="1">
    <citation type="journal article" date="2008" name="Environ. Microbiol.">
        <title>The genome of Erwinia tasmaniensis strain Et1/99, a non-pathogenic bacterium in the genus Erwinia.</title>
        <authorList>
            <person name="Kube M."/>
            <person name="Migdoll A.M."/>
            <person name="Mueller I."/>
            <person name="Kuhl H."/>
            <person name="Beck A."/>
            <person name="Reinhardt R."/>
            <person name="Geider K."/>
        </authorList>
    </citation>
    <scope>NUCLEOTIDE SEQUENCE [LARGE SCALE GENOMIC DNA]</scope>
    <source>
        <strain evidence="3">DSM 17950 / CFBP 7177 / CIP 109463 / NCPPB 4357 / Et1/99</strain>
    </source>
</reference>
<dbReference type="InterPro" id="IPR043834">
    <property type="entry name" value="REC"/>
</dbReference>
<accession>B2VED8</accession>
<protein>
    <recommendedName>
        <fullName evidence="1">Response receiver domain-containing protein</fullName>
    </recommendedName>
</protein>
<evidence type="ECO:0000313" key="3">
    <source>
        <dbReference type="Proteomes" id="UP000001726"/>
    </source>
</evidence>
<name>B2VED8_ERWT9</name>
<gene>
    <name evidence="2" type="ordered locus">ETA_09680</name>
</gene>
<organism evidence="2 3">
    <name type="scientific">Erwinia tasmaniensis (strain DSM 17950 / CFBP 7177 / CIP 109463 / NCPPB 4357 / Et1/99)</name>
    <dbReference type="NCBI Taxonomy" id="465817"/>
    <lineage>
        <taxon>Bacteria</taxon>
        <taxon>Pseudomonadati</taxon>
        <taxon>Pseudomonadota</taxon>
        <taxon>Gammaproteobacteria</taxon>
        <taxon>Enterobacterales</taxon>
        <taxon>Erwiniaceae</taxon>
        <taxon>Erwinia</taxon>
    </lineage>
</organism>
<sequence length="107" mass="12285">MAVTTYNSLVQKTFCDNAIRSVVMIDDDFITYSDSIKALNSEIKLDPAKIDSSKRAATLEEYFQAKNMICDIDNGSVNFDVDRIRKSDLVIIDYHLDTMHRIKPLQY</sequence>
<feature type="domain" description="Response receiver" evidence="1">
    <location>
        <begin position="19"/>
        <end position="97"/>
    </location>
</feature>
<evidence type="ECO:0000259" key="1">
    <source>
        <dbReference type="Pfam" id="PF19192"/>
    </source>
</evidence>
<proteinExistence type="predicted"/>
<dbReference type="HOGENOM" id="CLU_2206020_0_0_6"/>
<evidence type="ECO:0000313" key="2">
    <source>
        <dbReference type="EMBL" id="CAO96014.1"/>
    </source>
</evidence>
<dbReference type="AlphaFoldDB" id="B2VED8"/>
<dbReference type="Proteomes" id="UP000001726">
    <property type="component" value="Chromosome"/>
</dbReference>
<dbReference type="KEGG" id="eta:ETA_09680"/>
<dbReference type="Pfam" id="PF19192">
    <property type="entry name" value="Response_reg_2"/>
    <property type="match status" value="1"/>
</dbReference>
<dbReference type="EMBL" id="CU468135">
    <property type="protein sequence ID" value="CAO96014.1"/>
    <property type="molecule type" value="Genomic_DNA"/>
</dbReference>
<keyword evidence="3" id="KW-1185">Reference proteome</keyword>